<gene>
    <name evidence="3" type="ORF">ACFQFQ_05185</name>
</gene>
<name>A0ABW2B036_9RHOB</name>
<evidence type="ECO:0000313" key="4">
    <source>
        <dbReference type="Proteomes" id="UP001596353"/>
    </source>
</evidence>
<keyword evidence="2" id="KW-0732">Signal</keyword>
<accession>A0ABW2B036</accession>
<dbReference type="EMBL" id="JBHSWG010000001">
    <property type="protein sequence ID" value="MFC6759034.1"/>
    <property type="molecule type" value="Genomic_DNA"/>
</dbReference>
<sequence>MLGLTLLPLLGVGLLLMALNNDDDTVDTPDPVEPPETPGEPTEGSVFNGTADDDQIEVHVDNATVNGGAGDDELITDSRYDGNVLNGDAGNDTIASFGSSTANGGIGDDRLSGSGTLNGGAGDDELIYYSGAHADGGEGNDFIRAASGLSGSGPVTVNGGDGDDTIGIAVTEYTDPEEGALRSFSGGAGNDTFAFSYNSADTDIGLIARIEDFDPAQDRLELDLLGGQLAHSSHLQLNDVTFAEADDGSYTDLILSITAERSDEASDVSIRLEGVAGLTMDNLTFVDPDGEVLSPGFDDATGTDDSGVSVVSGTYNTLGGGNDTVTGDGGGAFTQLGDGDDLYQVDGAQNSTVSGGDGNDTIEAGPAGGNALYLGGAGDDVLSVDHDTAEVSGGTGDDTVLIGGDDILADGGSGDDVFIAQEGSGPDVLFRGGTGSDSFTIRAGQTAIDTPDLSDGTFVVNIAEDEVTNGFATILKPAGGSSILLNIDPAIEGDINVVTYSYESPLGEPLQEFAIFVGDTQVLQLTTAPIGSNETIYANENFDFDINRAGAA</sequence>
<organism evidence="3 4">
    <name type="scientific">Sulfitobacter porphyrae</name>
    <dbReference type="NCBI Taxonomy" id="1246864"/>
    <lineage>
        <taxon>Bacteria</taxon>
        <taxon>Pseudomonadati</taxon>
        <taxon>Pseudomonadota</taxon>
        <taxon>Alphaproteobacteria</taxon>
        <taxon>Rhodobacterales</taxon>
        <taxon>Roseobacteraceae</taxon>
        <taxon>Sulfitobacter</taxon>
    </lineage>
</organism>
<evidence type="ECO:0000313" key="3">
    <source>
        <dbReference type="EMBL" id="MFC6759034.1"/>
    </source>
</evidence>
<dbReference type="Gene3D" id="2.160.20.160">
    <property type="match status" value="2"/>
</dbReference>
<reference evidence="4" key="1">
    <citation type="journal article" date="2019" name="Int. J. Syst. Evol. Microbiol.">
        <title>The Global Catalogue of Microorganisms (GCM) 10K type strain sequencing project: providing services to taxonomists for standard genome sequencing and annotation.</title>
        <authorList>
            <consortium name="The Broad Institute Genomics Platform"/>
            <consortium name="The Broad Institute Genome Sequencing Center for Infectious Disease"/>
            <person name="Wu L."/>
            <person name="Ma J."/>
        </authorList>
    </citation>
    <scope>NUCLEOTIDE SEQUENCE [LARGE SCALE GENOMIC DNA]</scope>
    <source>
        <strain evidence="4">CCUG 66188</strain>
    </source>
</reference>
<comment type="caution">
    <text evidence="3">The sequence shown here is derived from an EMBL/GenBank/DDBJ whole genome shotgun (WGS) entry which is preliminary data.</text>
</comment>
<feature type="signal peptide" evidence="2">
    <location>
        <begin position="1"/>
        <end position="18"/>
    </location>
</feature>
<dbReference type="Proteomes" id="UP001596353">
    <property type="component" value="Unassembled WGS sequence"/>
</dbReference>
<feature type="region of interest" description="Disordered" evidence="1">
    <location>
        <begin position="25"/>
        <end position="50"/>
    </location>
</feature>
<dbReference type="InterPro" id="IPR011049">
    <property type="entry name" value="Serralysin-like_metalloprot_C"/>
</dbReference>
<evidence type="ECO:0000256" key="1">
    <source>
        <dbReference type="SAM" id="MobiDB-lite"/>
    </source>
</evidence>
<feature type="chain" id="PRO_5046596654" evidence="2">
    <location>
        <begin position="19"/>
        <end position="552"/>
    </location>
</feature>
<dbReference type="InterPro" id="IPR050557">
    <property type="entry name" value="RTX_toxin/Mannuronan_C5-epim"/>
</dbReference>
<protein>
    <submittedName>
        <fullName evidence="3">Calcium-binding protein</fullName>
    </submittedName>
</protein>
<dbReference type="SUPFAM" id="SSF51120">
    <property type="entry name" value="beta-Roll"/>
    <property type="match status" value="2"/>
</dbReference>
<dbReference type="PANTHER" id="PTHR38340:SF1">
    <property type="entry name" value="S-LAYER PROTEIN"/>
    <property type="match status" value="1"/>
</dbReference>
<keyword evidence="4" id="KW-1185">Reference proteome</keyword>
<evidence type="ECO:0000256" key="2">
    <source>
        <dbReference type="SAM" id="SignalP"/>
    </source>
</evidence>
<dbReference type="PRINTS" id="PR00313">
    <property type="entry name" value="CABNDNGRPT"/>
</dbReference>
<dbReference type="PANTHER" id="PTHR38340">
    <property type="entry name" value="S-LAYER PROTEIN"/>
    <property type="match status" value="1"/>
</dbReference>
<proteinExistence type="predicted"/>